<dbReference type="InterPro" id="IPR030381">
    <property type="entry name" value="G_DYNAMIN_dom"/>
</dbReference>
<feature type="domain" description="Dynamin-type G" evidence="5">
    <location>
        <begin position="28"/>
        <end position="320"/>
    </location>
</feature>
<dbReference type="AlphaFoldDB" id="A0A6A6AZW8"/>
<dbReference type="InterPro" id="IPR001401">
    <property type="entry name" value="Dynamin_GTPase"/>
</dbReference>
<dbReference type="GO" id="GO:0005525">
    <property type="term" value="F:GTP binding"/>
    <property type="evidence" value="ECO:0007669"/>
    <property type="project" value="InterPro"/>
</dbReference>
<evidence type="ECO:0000256" key="2">
    <source>
        <dbReference type="ARBA" id="ARBA00023134"/>
    </source>
</evidence>
<keyword evidence="7" id="KW-1185">Reference proteome</keyword>
<dbReference type="GO" id="GO:0000266">
    <property type="term" value="P:mitochondrial fission"/>
    <property type="evidence" value="ECO:0007669"/>
    <property type="project" value="TreeGrafter"/>
</dbReference>
<evidence type="ECO:0000256" key="1">
    <source>
        <dbReference type="ARBA" id="ARBA00022741"/>
    </source>
</evidence>
<dbReference type="EMBL" id="ML995511">
    <property type="protein sequence ID" value="KAF2136818.1"/>
    <property type="molecule type" value="Genomic_DNA"/>
</dbReference>
<dbReference type="PRINTS" id="PR00195">
    <property type="entry name" value="DYNAMIN"/>
</dbReference>
<dbReference type="InterPro" id="IPR027417">
    <property type="entry name" value="P-loop_NTPase"/>
</dbReference>
<dbReference type="PANTHER" id="PTHR11566:SF215">
    <property type="entry name" value="DYNAMIN GTPASE"/>
    <property type="match status" value="1"/>
</dbReference>
<dbReference type="RefSeq" id="XP_033392536.1">
    <property type="nucleotide sequence ID" value="XM_033537541.1"/>
</dbReference>
<dbReference type="PROSITE" id="PS51388">
    <property type="entry name" value="GED"/>
    <property type="match status" value="1"/>
</dbReference>
<evidence type="ECO:0000259" key="5">
    <source>
        <dbReference type="PROSITE" id="PS51718"/>
    </source>
</evidence>
<feature type="region of interest" description="Disordered" evidence="3">
    <location>
        <begin position="397"/>
        <end position="424"/>
    </location>
</feature>
<dbReference type="InterPro" id="IPR022812">
    <property type="entry name" value="Dynamin"/>
</dbReference>
<dbReference type="GO" id="GO:0005739">
    <property type="term" value="C:mitochondrion"/>
    <property type="evidence" value="ECO:0007669"/>
    <property type="project" value="TreeGrafter"/>
</dbReference>
<dbReference type="Pfam" id="PF01031">
    <property type="entry name" value="Dynamin_M"/>
    <property type="match status" value="1"/>
</dbReference>
<dbReference type="GO" id="GO:0006897">
    <property type="term" value="P:endocytosis"/>
    <property type="evidence" value="ECO:0007669"/>
    <property type="project" value="TreeGrafter"/>
</dbReference>
<evidence type="ECO:0000313" key="7">
    <source>
        <dbReference type="Proteomes" id="UP000799438"/>
    </source>
</evidence>
<dbReference type="Proteomes" id="UP000799438">
    <property type="component" value="Unassembled WGS sequence"/>
</dbReference>
<dbReference type="GO" id="GO:0016020">
    <property type="term" value="C:membrane"/>
    <property type="evidence" value="ECO:0007669"/>
    <property type="project" value="TreeGrafter"/>
</dbReference>
<protein>
    <recommendedName>
        <fullName evidence="8">GED domain-containing protein</fullName>
    </recommendedName>
</protein>
<dbReference type="Gene3D" id="3.40.50.300">
    <property type="entry name" value="P-loop containing nucleotide triphosphate hydrolases"/>
    <property type="match status" value="1"/>
</dbReference>
<keyword evidence="1" id="KW-0547">Nucleotide-binding</keyword>
<dbReference type="GO" id="GO:0005874">
    <property type="term" value="C:microtubule"/>
    <property type="evidence" value="ECO:0007669"/>
    <property type="project" value="TreeGrafter"/>
</dbReference>
<gene>
    <name evidence="6" type="ORF">K452DRAFT_236852</name>
</gene>
<dbReference type="PROSITE" id="PS51718">
    <property type="entry name" value="G_DYNAMIN_2"/>
    <property type="match status" value="1"/>
</dbReference>
<accession>A0A6A6AZW8</accession>
<dbReference type="Gene3D" id="1.20.120.1240">
    <property type="entry name" value="Dynamin, middle domain"/>
    <property type="match status" value="1"/>
</dbReference>
<evidence type="ECO:0000256" key="3">
    <source>
        <dbReference type="SAM" id="MobiDB-lite"/>
    </source>
</evidence>
<dbReference type="Pfam" id="PF00350">
    <property type="entry name" value="Dynamin_N"/>
    <property type="match status" value="1"/>
</dbReference>
<organism evidence="6 7">
    <name type="scientific">Aplosporella prunicola CBS 121167</name>
    <dbReference type="NCBI Taxonomy" id="1176127"/>
    <lineage>
        <taxon>Eukaryota</taxon>
        <taxon>Fungi</taxon>
        <taxon>Dikarya</taxon>
        <taxon>Ascomycota</taxon>
        <taxon>Pezizomycotina</taxon>
        <taxon>Dothideomycetes</taxon>
        <taxon>Dothideomycetes incertae sedis</taxon>
        <taxon>Botryosphaeriales</taxon>
        <taxon>Aplosporellaceae</taxon>
        <taxon>Aplosporella</taxon>
    </lineage>
</organism>
<dbReference type="PANTHER" id="PTHR11566">
    <property type="entry name" value="DYNAMIN"/>
    <property type="match status" value="1"/>
</dbReference>
<dbReference type="GeneID" id="54295037"/>
<name>A0A6A6AZW8_9PEZI</name>
<feature type="compositionally biased region" description="Basic and acidic residues" evidence="3">
    <location>
        <begin position="401"/>
        <end position="424"/>
    </location>
</feature>
<dbReference type="SUPFAM" id="SSF52540">
    <property type="entry name" value="P-loop containing nucleoside triphosphate hydrolases"/>
    <property type="match status" value="1"/>
</dbReference>
<sequence length="693" mass="78167">MASSSPTLADPTMLAKIDRLSACNVGHHINLPQIVVVGDQSSGKSSALEGLTNLPFPRDSGLCTRFATQITFRRSAQASVAVSIIPSKSADAAHAERVRTWRKDLPVLEQMEFANIMREVCGVMGLSVKVEASDECKTFSEDVLWIEVSGPEQEHLSVIDVPGIFKRTTQGIMTKADIQLVEEMVYGYMRNPRSVMLAVIPANVDIATQAILEMAEEVDPKGERTLGVLTKPDLMDKGAEKTVVDMIEGRNHKLTLGWCLVRNPGKSEYEDSNVDRNAIEKRFFASVVPWNTLSKDRVGTESLRMRLQEILATHIRREFPKVRAEVSKKLKECKAMLKDLGIRRDTAAEQSKYLIDIATQFQSITDLALGAQYHRNDAFEEDPSLTIATAVVSRNDFMTEPSEKKEDEEKTKDKDKKVNTRTTTNHDELDDIQHDNEQLFKPYEDGILYWLKEIYLATRGFEMGTFDPSLLPMAMKSQTKKWDALAHGYISDIVNTTHTFITNLLQRVCPDPTIRANLMSVLTDELTTRYTMAIAQVDFILNVERAGIPMTLNRHFAENLDWSRRERTEQAVSALAFNVENHGRIVELLDLLDNHHHSLSNSEQIVRDLHDILYSYYQVAQKRIVDAICMQAAEYHLICGPETPLKLFSPLFVGGLSADQLEEIAGEDALVKRKRAQLMKEIEDLEMGRKILT</sequence>
<dbReference type="FunFam" id="3.40.50.300:FF:001425">
    <property type="entry name" value="Dynamin GTPase, putative"/>
    <property type="match status" value="1"/>
</dbReference>
<dbReference type="InterPro" id="IPR020850">
    <property type="entry name" value="GED_dom"/>
</dbReference>
<evidence type="ECO:0000259" key="4">
    <source>
        <dbReference type="PROSITE" id="PS51388"/>
    </source>
</evidence>
<dbReference type="OrthoDB" id="415706at2759"/>
<dbReference type="GO" id="GO:0003924">
    <property type="term" value="F:GTPase activity"/>
    <property type="evidence" value="ECO:0007669"/>
    <property type="project" value="InterPro"/>
</dbReference>
<evidence type="ECO:0008006" key="8">
    <source>
        <dbReference type="Google" id="ProtNLM"/>
    </source>
</evidence>
<feature type="domain" description="GED" evidence="4">
    <location>
        <begin position="606"/>
        <end position="693"/>
    </location>
</feature>
<dbReference type="SMART" id="SM00053">
    <property type="entry name" value="DYNc"/>
    <property type="match status" value="1"/>
</dbReference>
<evidence type="ECO:0000313" key="6">
    <source>
        <dbReference type="EMBL" id="KAF2136818.1"/>
    </source>
</evidence>
<dbReference type="InterPro" id="IPR045063">
    <property type="entry name" value="Dynamin_N"/>
</dbReference>
<dbReference type="GO" id="GO:0048312">
    <property type="term" value="P:intracellular distribution of mitochondria"/>
    <property type="evidence" value="ECO:0007669"/>
    <property type="project" value="TreeGrafter"/>
</dbReference>
<reference evidence="6" key="1">
    <citation type="journal article" date="2020" name="Stud. Mycol.">
        <title>101 Dothideomycetes genomes: a test case for predicting lifestyles and emergence of pathogens.</title>
        <authorList>
            <person name="Haridas S."/>
            <person name="Albert R."/>
            <person name="Binder M."/>
            <person name="Bloem J."/>
            <person name="Labutti K."/>
            <person name="Salamov A."/>
            <person name="Andreopoulos B."/>
            <person name="Baker S."/>
            <person name="Barry K."/>
            <person name="Bills G."/>
            <person name="Bluhm B."/>
            <person name="Cannon C."/>
            <person name="Castanera R."/>
            <person name="Culley D."/>
            <person name="Daum C."/>
            <person name="Ezra D."/>
            <person name="Gonzalez J."/>
            <person name="Henrissat B."/>
            <person name="Kuo A."/>
            <person name="Liang C."/>
            <person name="Lipzen A."/>
            <person name="Lutzoni F."/>
            <person name="Magnuson J."/>
            <person name="Mondo S."/>
            <person name="Nolan M."/>
            <person name="Ohm R."/>
            <person name="Pangilinan J."/>
            <person name="Park H.-J."/>
            <person name="Ramirez L."/>
            <person name="Alfaro M."/>
            <person name="Sun H."/>
            <person name="Tritt A."/>
            <person name="Yoshinaga Y."/>
            <person name="Zwiers L.-H."/>
            <person name="Turgeon B."/>
            <person name="Goodwin S."/>
            <person name="Spatafora J."/>
            <person name="Crous P."/>
            <person name="Grigoriev I."/>
        </authorList>
    </citation>
    <scope>NUCLEOTIDE SEQUENCE</scope>
    <source>
        <strain evidence="6">CBS 121167</strain>
    </source>
</reference>
<dbReference type="GO" id="GO:0008017">
    <property type="term" value="F:microtubule binding"/>
    <property type="evidence" value="ECO:0007669"/>
    <property type="project" value="TreeGrafter"/>
</dbReference>
<proteinExistence type="predicted"/>
<dbReference type="CDD" id="cd08771">
    <property type="entry name" value="DLP_1"/>
    <property type="match status" value="1"/>
</dbReference>
<dbReference type="InterPro" id="IPR000375">
    <property type="entry name" value="Dynamin_stalk"/>
</dbReference>
<keyword evidence="2" id="KW-0342">GTP-binding</keyword>
<dbReference type="GO" id="GO:0016559">
    <property type="term" value="P:peroxisome fission"/>
    <property type="evidence" value="ECO:0007669"/>
    <property type="project" value="TreeGrafter"/>
</dbReference>